<dbReference type="InterPro" id="IPR055477">
    <property type="entry name" value="DUF7049"/>
</dbReference>
<gene>
    <name evidence="5" type="ORF">SI7747_09012547</name>
</gene>
<dbReference type="PANTHER" id="PTHR46665:SF1">
    <property type="entry name" value="SPERMATOGENESIS- AND OOGENESIS-SPECIFIC BASIC HELIX-LOOP-HELIX-CONTAINING PROTEIN 1"/>
    <property type="match status" value="1"/>
</dbReference>
<dbReference type="EMBL" id="LR743596">
    <property type="protein sequence ID" value="CAA2626861.1"/>
    <property type="molecule type" value="Genomic_DNA"/>
</dbReference>
<dbReference type="SMART" id="SM00353">
    <property type="entry name" value="HLH"/>
    <property type="match status" value="1"/>
</dbReference>
<dbReference type="GO" id="GO:0046983">
    <property type="term" value="F:protein dimerization activity"/>
    <property type="evidence" value="ECO:0007669"/>
    <property type="project" value="InterPro"/>
</dbReference>
<evidence type="ECO:0000256" key="1">
    <source>
        <dbReference type="ARBA" id="ARBA00005510"/>
    </source>
</evidence>
<name>A0A7I8J7C9_SPIIN</name>
<dbReference type="AlphaFoldDB" id="A0A7I8J7C9"/>
<dbReference type="Pfam" id="PF23132">
    <property type="entry name" value="DUF7049"/>
    <property type="match status" value="1"/>
</dbReference>
<dbReference type="PROSITE" id="PS50888">
    <property type="entry name" value="BHLH"/>
    <property type="match status" value="1"/>
</dbReference>
<feature type="domain" description="BHLH" evidence="4">
    <location>
        <begin position="105"/>
        <end position="154"/>
    </location>
</feature>
<proteinExistence type="inferred from homology"/>
<keyword evidence="2" id="KW-0805">Transcription regulation</keyword>
<dbReference type="SUPFAM" id="SSF47459">
    <property type="entry name" value="HLH, helix-loop-helix DNA-binding domain"/>
    <property type="match status" value="1"/>
</dbReference>
<organism evidence="5">
    <name type="scientific">Spirodela intermedia</name>
    <name type="common">Intermediate duckweed</name>
    <dbReference type="NCBI Taxonomy" id="51605"/>
    <lineage>
        <taxon>Eukaryota</taxon>
        <taxon>Viridiplantae</taxon>
        <taxon>Streptophyta</taxon>
        <taxon>Embryophyta</taxon>
        <taxon>Tracheophyta</taxon>
        <taxon>Spermatophyta</taxon>
        <taxon>Magnoliopsida</taxon>
        <taxon>Liliopsida</taxon>
        <taxon>Araceae</taxon>
        <taxon>Lemnoideae</taxon>
        <taxon>Spirodela</taxon>
    </lineage>
</organism>
<accession>A0A7I8J7C9</accession>
<dbReference type="Pfam" id="PF00010">
    <property type="entry name" value="HLH"/>
    <property type="match status" value="1"/>
</dbReference>
<evidence type="ECO:0000313" key="6">
    <source>
        <dbReference type="Proteomes" id="UP001189122"/>
    </source>
</evidence>
<evidence type="ECO:0000313" key="5">
    <source>
        <dbReference type="EMBL" id="CAA2626861.1"/>
    </source>
</evidence>
<evidence type="ECO:0000256" key="3">
    <source>
        <dbReference type="ARBA" id="ARBA00023163"/>
    </source>
</evidence>
<dbReference type="InterPro" id="IPR036638">
    <property type="entry name" value="HLH_DNA-bd_sf"/>
</dbReference>
<evidence type="ECO:0000256" key="2">
    <source>
        <dbReference type="ARBA" id="ARBA00023015"/>
    </source>
</evidence>
<keyword evidence="6" id="KW-1185">Reference proteome</keyword>
<reference evidence="5 6" key="1">
    <citation type="submission" date="2019-12" db="EMBL/GenBank/DDBJ databases">
        <authorList>
            <person name="Scholz U."/>
            <person name="Mascher M."/>
            <person name="Fiebig A."/>
        </authorList>
    </citation>
    <scope>NUCLEOTIDE SEQUENCE</scope>
</reference>
<sequence>MLSYGRARNPRFPTPMEDDAAIATAFLAVISSSPSSPSARPAPQRAALGSKGMAFGRYNSSPAPLVDPDSCYPGQRMIKRALAIMRQIGFTKAYTRTQESPRPVATQFHHVMSERKRREKLNESFVVLRTLLSPDTRKDRLSVLAGTRDCMNAMREQISCLEEKNRALEAHLTAPEDPTDEAESSGERVEIRVNRMPESSSSQLGHQIELRVTVRVKCDAVGLLLRVLRRLKEMGSLSVVSMEARGFSRHGNPFGRAILKIQIEVGEWDEAAFMEAVTSAVDDGLAAPR</sequence>
<keyword evidence="3" id="KW-0804">Transcription</keyword>
<dbReference type="PANTHER" id="PTHR46665">
    <property type="entry name" value="TRANSCRIPTION FACTOR BHLH041-RELATED-RELATED"/>
    <property type="match status" value="1"/>
</dbReference>
<dbReference type="Proteomes" id="UP001189122">
    <property type="component" value="Unassembled WGS sequence"/>
</dbReference>
<comment type="similarity">
    <text evidence="1">Belongs to the bHLH protein family.</text>
</comment>
<dbReference type="Gene3D" id="4.10.280.10">
    <property type="entry name" value="Helix-loop-helix DNA-binding domain"/>
    <property type="match status" value="1"/>
</dbReference>
<dbReference type="InterPro" id="IPR044658">
    <property type="entry name" value="bHLH92/bHLH041-like"/>
</dbReference>
<dbReference type="EMBL" id="CACRZD030000009">
    <property type="protein sequence ID" value="CAA6666158.1"/>
    <property type="molecule type" value="Genomic_DNA"/>
</dbReference>
<dbReference type="InterPro" id="IPR011598">
    <property type="entry name" value="bHLH_dom"/>
</dbReference>
<evidence type="ECO:0000259" key="4">
    <source>
        <dbReference type="PROSITE" id="PS50888"/>
    </source>
</evidence>
<protein>
    <recommendedName>
        <fullName evidence="4">BHLH domain-containing protein</fullName>
    </recommendedName>
</protein>